<dbReference type="GO" id="GO:0140663">
    <property type="term" value="F:ATP-dependent FeS chaperone activity"/>
    <property type="evidence" value="ECO:0007669"/>
    <property type="project" value="InterPro"/>
</dbReference>
<dbReference type="PANTHER" id="PTHR42961">
    <property type="entry name" value="IRON-SULFUR PROTEIN NUBPL"/>
    <property type="match status" value="1"/>
</dbReference>
<evidence type="ECO:0000256" key="5">
    <source>
        <dbReference type="ARBA" id="ARBA00023014"/>
    </source>
</evidence>
<comment type="similarity">
    <text evidence="6">Belongs to the Mrp/NBP35 ATP-binding proteins family.</text>
</comment>
<gene>
    <name evidence="7" type="ORF">H8696_07445</name>
</gene>
<dbReference type="InterPro" id="IPR027417">
    <property type="entry name" value="P-loop_NTPase"/>
</dbReference>
<keyword evidence="2 6" id="KW-0547">Nucleotide-binding</keyword>
<keyword evidence="8" id="KW-1185">Reference proteome</keyword>
<evidence type="ECO:0000313" key="7">
    <source>
        <dbReference type="EMBL" id="MBC8531682.1"/>
    </source>
</evidence>
<dbReference type="GO" id="GO:0016226">
    <property type="term" value="P:iron-sulfur cluster assembly"/>
    <property type="evidence" value="ECO:0007669"/>
    <property type="project" value="InterPro"/>
</dbReference>
<feature type="binding site" evidence="6">
    <location>
        <begin position="41"/>
        <end position="48"/>
    </location>
    <ligand>
        <name>ATP</name>
        <dbReference type="ChEBI" id="CHEBI:30616"/>
    </ligand>
</feature>
<dbReference type="GO" id="GO:0046872">
    <property type="term" value="F:metal ion binding"/>
    <property type="evidence" value="ECO:0007669"/>
    <property type="project" value="UniProtKB-KW"/>
</dbReference>
<organism evidence="7 8">
    <name type="scientific">Gehongia tenuis</name>
    <dbReference type="NCBI Taxonomy" id="2763655"/>
    <lineage>
        <taxon>Bacteria</taxon>
        <taxon>Bacillati</taxon>
        <taxon>Bacillota</taxon>
        <taxon>Clostridia</taxon>
        <taxon>Christensenellales</taxon>
        <taxon>Christensenellaceae</taxon>
        <taxon>Gehongia</taxon>
    </lineage>
</organism>
<dbReference type="GO" id="GO:0016887">
    <property type="term" value="F:ATP hydrolysis activity"/>
    <property type="evidence" value="ECO:0007669"/>
    <property type="project" value="UniProtKB-UniRule"/>
</dbReference>
<dbReference type="RefSeq" id="WP_249316292.1">
    <property type="nucleotide sequence ID" value="NZ_JACRSR010000002.1"/>
</dbReference>
<evidence type="ECO:0000256" key="6">
    <source>
        <dbReference type="HAMAP-Rule" id="MF_02040"/>
    </source>
</evidence>
<evidence type="ECO:0000313" key="8">
    <source>
        <dbReference type="Proteomes" id="UP000623172"/>
    </source>
</evidence>
<sequence length="275" mass="29348">MSENCNGNCSSCSQNCDQREIPKESTNAFSHVKHTIAVVSGKGGVGKSLVTSMLAVLSRRKGYNVGILDADITGPSIPKIFGVHGQATGSDLGINPGRTANDIELMSVNLLLDQEESPVVWRGPVIAGAVKQFWTDVLWGDIDYMFIDMPPGTGDVPLTVFQSIPVDGIIIVTSPQDLVSMIVKKAYNMAKLMEIPVLGIVENMSYVVCPDCGKKIELYGKSQTAKIASELGLPLLGQIPIDPALAELCDAGEFEKMNSHDLDAAMADIEGKLPA</sequence>
<comment type="subunit">
    <text evidence="6">Homodimer.</text>
</comment>
<dbReference type="InterPro" id="IPR044304">
    <property type="entry name" value="NUBPL-like"/>
</dbReference>
<keyword evidence="1 6" id="KW-0479">Metal-binding</keyword>
<keyword evidence="5 6" id="KW-0411">Iron-sulfur</keyword>
<dbReference type="PANTHER" id="PTHR42961:SF2">
    <property type="entry name" value="IRON-SULFUR PROTEIN NUBPL"/>
    <property type="match status" value="1"/>
</dbReference>
<dbReference type="EMBL" id="JACRSR010000002">
    <property type="protein sequence ID" value="MBC8531682.1"/>
    <property type="molecule type" value="Genomic_DNA"/>
</dbReference>
<dbReference type="Pfam" id="PF10609">
    <property type="entry name" value="ParA"/>
    <property type="match status" value="1"/>
</dbReference>
<dbReference type="CDD" id="cd02037">
    <property type="entry name" value="Mrp_NBP35"/>
    <property type="match status" value="1"/>
</dbReference>
<keyword evidence="3 6" id="KW-0067">ATP-binding</keyword>
<dbReference type="InterPro" id="IPR019591">
    <property type="entry name" value="Mrp/NBP35_ATP-bd"/>
</dbReference>
<reference evidence="7" key="1">
    <citation type="submission" date="2020-08" db="EMBL/GenBank/DDBJ databases">
        <title>Genome public.</title>
        <authorList>
            <person name="Liu C."/>
            <person name="Sun Q."/>
        </authorList>
    </citation>
    <scope>NUCLEOTIDE SEQUENCE</scope>
    <source>
        <strain evidence="7">NSJ-53</strain>
    </source>
</reference>
<dbReference type="FunFam" id="3.40.50.300:FF:001119">
    <property type="entry name" value="Iron-sulfur cluster carrier protein"/>
    <property type="match status" value="1"/>
</dbReference>
<comment type="function">
    <text evidence="6">Binds and transfers iron-sulfur (Fe-S) clusters to target apoproteins. Can hydrolyze ATP.</text>
</comment>
<dbReference type="InterPro" id="IPR033756">
    <property type="entry name" value="YlxH/NBP35"/>
</dbReference>
<proteinExistence type="inferred from homology"/>
<dbReference type="Gene3D" id="3.40.50.300">
    <property type="entry name" value="P-loop containing nucleotide triphosphate hydrolases"/>
    <property type="match status" value="1"/>
</dbReference>
<evidence type="ECO:0000256" key="4">
    <source>
        <dbReference type="ARBA" id="ARBA00023004"/>
    </source>
</evidence>
<evidence type="ECO:0000256" key="2">
    <source>
        <dbReference type="ARBA" id="ARBA00022741"/>
    </source>
</evidence>
<protein>
    <recommendedName>
        <fullName evidence="6">Iron-sulfur cluster carrier protein</fullName>
    </recommendedName>
</protein>
<evidence type="ECO:0000256" key="3">
    <source>
        <dbReference type="ARBA" id="ARBA00022840"/>
    </source>
</evidence>
<dbReference type="Proteomes" id="UP000623172">
    <property type="component" value="Unassembled WGS sequence"/>
</dbReference>
<keyword evidence="6" id="KW-0378">Hydrolase</keyword>
<dbReference type="SUPFAM" id="SSF52540">
    <property type="entry name" value="P-loop containing nucleoside triphosphate hydrolases"/>
    <property type="match status" value="1"/>
</dbReference>
<name>A0A926D587_9FIRM</name>
<comment type="caution">
    <text evidence="7">The sequence shown here is derived from an EMBL/GenBank/DDBJ whole genome shotgun (WGS) entry which is preliminary data.</text>
</comment>
<dbReference type="GO" id="GO:0051539">
    <property type="term" value="F:4 iron, 4 sulfur cluster binding"/>
    <property type="evidence" value="ECO:0007669"/>
    <property type="project" value="TreeGrafter"/>
</dbReference>
<dbReference type="HAMAP" id="MF_02040">
    <property type="entry name" value="Mrp_NBP35"/>
    <property type="match status" value="1"/>
</dbReference>
<accession>A0A926D587</accession>
<keyword evidence="4 6" id="KW-0408">Iron</keyword>
<dbReference type="GO" id="GO:0005524">
    <property type="term" value="F:ATP binding"/>
    <property type="evidence" value="ECO:0007669"/>
    <property type="project" value="UniProtKB-UniRule"/>
</dbReference>
<dbReference type="AlphaFoldDB" id="A0A926D587"/>
<evidence type="ECO:0000256" key="1">
    <source>
        <dbReference type="ARBA" id="ARBA00022723"/>
    </source>
</evidence>